<keyword evidence="12" id="KW-1185">Reference proteome</keyword>
<evidence type="ECO:0000256" key="7">
    <source>
        <dbReference type="ARBA" id="ARBA00022993"/>
    </source>
</evidence>
<evidence type="ECO:0000256" key="9">
    <source>
        <dbReference type="HAMAP-Rule" id="MF_00151"/>
    </source>
</evidence>
<dbReference type="CDD" id="cd02163">
    <property type="entry name" value="PPAT"/>
    <property type="match status" value="1"/>
</dbReference>
<evidence type="ECO:0000313" key="11">
    <source>
        <dbReference type="EMBL" id="MFO3664666.1"/>
    </source>
</evidence>
<keyword evidence="2 9" id="KW-0808">Transferase</keyword>
<dbReference type="GO" id="GO:0004595">
    <property type="term" value="F:pantetheine-phosphate adenylyltransferase activity"/>
    <property type="evidence" value="ECO:0007669"/>
    <property type="project" value="UniProtKB-EC"/>
</dbReference>
<feature type="domain" description="Cytidyltransferase-like" evidence="10">
    <location>
        <begin position="4"/>
        <end position="134"/>
    </location>
</feature>
<accession>A0ABW9M7F6</accession>
<evidence type="ECO:0000256" key="5">
    <source>
        <dbReference type="ARBA" id="ARBA00022840"/>
    </source>
</evidence>
<feature type="binding site" evidence="9">
    <location>
        <begin position="8"/>
        <end position="9"/>
    </location>
    <ligand>
        <name>ATP</name>
        <dbReference type="ChEBI" id="CHEBI:30616"/>
    </ligand>
</feature>
<organism evidence="11 12">
    <name type="scientific">Anaerococcus martiniensis</name>
    <dbReference type="NCBI Taxonomy" id="3115615"/>
    <lineage>
        <taxon>Bacteria</taxon>
        <taxon>Bacillati</taxon>
        <taxon>Bacillota</taxon>
        <taxon>Tissierellia</taxon>
        <taxon>Tissierellales</taxon>
        <taxon>Peptoniphilaceae</taxon>
        <taxon>Anaerococcus</taxon>
    </lineage>
</organism>
<dbReference type="InterPro" id="IPR001980">
    <property type="entry name" value="PPAT"/>
</dbReference>
<dbReference type="PANTHER" id="PTHR21342:SF1">
    <property type="entry name" value="PHOSPHOPANTETHEINE ADENYLYLTRANSFERASE"/>
    <property type="match status" value="1"/>
</dbReference>
<dbReference type="HAMAP" id="MF_00151">
    <property type="entry name" value="PPAT_bact"/>
    <property type="match status" value="1"/>
</dbReference>
<feature type="binding site" evidence="9">
    <location>
        <position position="88"/>
    </location>
    <ligand>
        <name>substrate</name>
    </ligand>
</feature>
<keyword evidence="3 9" id="KW-0548">Nucleotidyltransferase</keyword>
<comment type="pathway">
    <text evidence="9">Cofactor biosynthesis; coenzyme A biosynthesis; CoA from (R)-pantothenate: step 4/5.</text>
</comment>
<feature type="binding site" evidence="9">
    <location>
        <begin position="89"/>
        <end position="91"/>
    </location>
    <ligand>
        <name>ATP</name>
        <dbReference type="ChEBI" id="CHEBI:30616"/>
    </ligand>
</feature>
<keyword evidence="6 9" id="KW-0460">Magnesium</keyword>
<gene>
    <name evidence="9 11" type="primary">coaD</name>
    <name evidence="11" type="ORF">ACCQ41_00120</name>
</gene>
<feature type="binding site" evidence="9">
    <location>
        <position position="74"/>
    </location>
    <ligand>
        <name>substrate</name>
    </ligand>
</feature>
<comment type="cofactor">
    <cofactor evidence="9">
        <name>Mg(2+)</name>
        <dbReference type="ChEBI" id="CHEBI:18420"/>
    </cofactor>
</comment>
<dbReference type="InterPro" id="IPR004821">
    <property type="entry name" value="Cyt_trans-like"/>
</dbReference>
<keyword evidence="5 9" id="KW-0067">ATP-binding</keyword>
<evidence type="ECO:0000256" key="3">
    <source>
        <dbReference type="ARBA" id="ARBA00022695"/>
    </source>
</evidence>
<evidence type="ECO:0000256" key="2">
    <source>
        <dbReference type="ARBA" id="ARBA00022679"/>
    </source>
</evidence>
<feature type="binding site" evidence="9">
    <location>
        <position position="99"/>
    </location>
    <ligand>
        <name>ATP</name>
        <dbReference type="ChEBI" id="CHEBI:30616"/>
    </ligand>
</feature>
<name>A0ABW9M7F6_9FIRM</name>
<dbReference type="RefSeq" id="WP_262122120.1">
    <property type="nucleotide sequence ID" value="NZ_JBGMEI010000001.1"/>
</dbReference>
<dbReference type="EMBL" id="JBGMEI010000001">
    <property type="protein sequence ID" value="MFO3664666.1"/>
    <property type="molecule type" value="Genomic_DNA"/>
</dbReference>
<feature type="binding site" evidence="9">
    <location>
        <position position="40"/>
    </location>
    <ligand>
        <name>substrate</name>
    </ligand>
</feature>
<feature type="binding site" evidence="9">
    <location>
        <position position="16"/>
    </location>
    <ligand>
        <name>ATP</name>
        <dbReference type="ChEBI" id="CHEBI:30616"/>
    </ligand>
</feature>
<dbReference type="NCBIfam" id="TIGR01510">
    <property type="entry name" value="coaD_prev_kdtB"/>
    <property type="match status" value="1"/>
</dbReference>
<dbReference type="InterPro" id="IPR014729">
    <property type="entry name" value="Rossmann-like_a/b/a_fold"/>
</dbReference>
<comment type="similarity">
    <text evidence="9">Belongs to the bacterial CoaD family.</text>
</comment>
<evidence type="ECO:0000259" key="10">
    <source>
        <dbReference type="Pfam" id="PF01467"/>
    </source>
</evidence>
<sequence>MKVIYPGTFDPPTFGHLDIIKRLSQMFDEVVVALLINGNKNPIFTLDERIEMIKSEVDDHNLKNVSIKTFDGLMVNFAKEEDAHIIARGLRGMADYEYERNLARVNEALYKGLETVYLLSNPDYSHISSSMVKEVASFEGDISSFVSKDVECKMKEKFNY</sequence>
<dbReference type="SUPFAM" id="SSF52374">
    <property type="entry name" value="Nucleotidylyl transferase"/>
    <property type="match status" value="1"/>
</dbReference>
<comment type="function">
    <text evidence="9">Reversibly transfers an adenylyl group from ATP to 4'-phosphopantetheine, yielding dephospho-CoA (dPCoA) and pyrophosphate.</text>
</comment>
<comment type="caution">
    <text evidence="11">The sequence shown here is derived from an EMBL/GenBank/DDBJ whole genome shotgun (WGS) entry which is preliminary data.</text>
</comment>
<dbReference type="Gene3D" id="3.40.50.620">
    <property type="entry name" value="HUPs"/>
    <property type="match status" value="1"/>
</dbReference>
<keyword evidence="1 9" id="KW-0963">Cytoplasm</keyword>
<evidence type="ECO:0000256" key="4">
    <source>
        <dbReference type="ARBA" id="ARBA00022741"/>
    </source>
</evidence>
<evidence type="ECO:0000313" key="12">
    <source>
        <dbReference type="Proteomes" id="UP001637996"/>
    </source>
</evidence>
<feature type="binding site" evidence="9">
    <location>
        <begin position="124"/>
        <end position="130"/>
    </location>
    <ligand>
        <name>ATP</name>
        <dbReference type="ChEBI" id="CHEBI:30616"/>
    </ligand>
</feature>
<evidence type="ECO:0000256" key="6">
    <source>
        <dbReference type="ARBA" id="ARBA00022842"/>
    </source>
</evidence>
<proteinExistence type="inferred from homology"/>
<dbReference type="Proteomes" id="UP001637996">
    <property type="component" value="Unassembled WGS sequence"/>
</dbReference>
<comment type="subcellular location">
    <subcellularLocation>
        <location evidence="9">Cytoplasm</location>
    </subcellularLocation>
</comment>
<dbReference type="Pfam" id="PF01467">
    <property type="entry name" value="CTP_transf_like"/>
    <property type="match status" value="1"/>
</dbReference>
<reference evidence="11 12" key="1">
    <citation type="journal article" date="2025" name="Anaerobe">
        <title>Description of Anaerococcus kampingiae sp. nov., Anaerococcus groningensis sp. nov., Anaerococcus martiniensis sp. nov., and Anaerococcus cruorum sp. nov., isolated from human clinical specimens.</title>
        <authorList>
            <person name="Boiten K.E."/>
            <person name="Meijer J."/>
            <person name="van Wezel E.M."/>
            <person name="Veloo A.C.M."/>
        </authorList>
    </citation>
    <scope>NUCLEOTIDE SEQUENCE [LARGE SCALE GENOMIC DNA]</scope>
    <source>
        <strain evidence="11 12">ENR0831</strain>
    </source>
</reference>
<comment type="catalytic activity">
    <reaction evidence="8 9">
        <text>(R)-4'-phosphopantetheine + ATP + H(+) = 3'-dephospho-CoA + diphosphate</text>
        <dbReference type="Rhea" id="RHEA:19801"/>
        <dbReference type="ChEBI" id="CHEBI:15378"/>
        <dbReference type="ChEBI" id="CHEBI:30616"/>
        <dbReference type="ChEBI" id="CHEBI:33019"/>
        <dbReference type="ChEBI" id="CHEBI:57328"/>
        <dbReference type="ChEBI" id="CHEBI:61723"/>
        <dbReference type="EC" id="2.7.7.3"/>
    </reaction>
</comment>
<comment type="subunit">
    <text evidence="9">Homohexamer.</text>
</comment>
<evidence type="ECO:0000256" key="8">
    <source>
        <dbReference type="ARBA" id="ARBA00029346"/>
    </source>
</evidence>
<evidence type="ECO:0000256" key="1">
    <source>
        <dbReference type="ARBA" id="ARBA00022490"/>
    </source>
</evidence>
<dbReference type="PANTHER" id="PTHR21342">
    <property type="entry name" value="PHOSPHOPANTETHEINE ADENYLYLTRANSFERASE"/>
    <property type="match status" value="1"/>
</dbReference>
<keyword evidence="7 9" id="KW-0173">Coenzyme A biosynthesis</keyword>
<feature type="binding site" evidence="9">
    <location>
        <position position="8"/>
    </location>
    <ligand>
        <name>substrate</name>
    </ligand>
</feature>
<dbReference type="NCBIfam" id="TIGR00125">
    <property type="entry name" value="cyt_tran_rel"/>
    <property type="match status" value="1"/>
</dbReference>
<dbReference type="EC" id="2.7.7.3" evidence="9"/>
<protein>
    <recommendedName>
        <fullName evidence="9">Phosphopantetheine adenylyltransferase</fullName>
        <ecNumber evidence="9">2.7.7.3</ecNumber>
    </recommendedName>
    <alternativeName>
        <fullName evidence="9">Dephospho-CoA pyrophosphorylase</fullName>
    </alternativeName>
    <alternativeName>
        <fullName evidence="9">Pantetheine-phosphate adenylyltransferase</fullName>
        <shortName evidence="9">PPAT</shortName>
    </alternativeName>
</protein>
<feature type="site" description="Transition state stabilizer" evidence="9">
    <location>
        <position position="16"/>
    </location>
</feature>
<dbReference type="PRINTS" id="PR01020">
    <property type="entry name" value="LPSBIOSNTHSS"/>
</dbReference>
<keyword evidence="4 9" id="KW-0547">Nucleotide-binding</keyword>